<dbReference type="AlphaFoldDB" id="A0A3S9A278"/>
<keyword evidence="3" id="KW-1185">Reference proteome</keyword>
<dbReference type="KEGG" id="palb:EJC50_09735"/>
<sequence>MNSPDRRESDGIGQSASSDADNPALDPYEINFLPGFRQGRGPSAPFVNEFGVTIGDHEYESPESPLSQWTEETDPAVMAGDQWVHPFKDIGFMTSENREYFEQGIEPQSGIFMHPDKNVAMGIEEGDSKESGEQSGN</sequence>
<evidence type="ECO:0000256" key="1">
    <source>
        <dbReference type="SAM" id="MobiDB-lite"/>
    </source>
</evidence>
<organism evidence="2 3">
    <name type="scientific">Paenibacillus albus</name>
    <dbReference type="NCBI Taxonomy" id="2495582"/>
    <lineage>
        <taxon>Bacteria</taxon>
        <taxon>Bacillati</taxon>
        <taxon>Bacillota</taxon>
        <taxon>Bacilli</taxon>
        <taxon>Bacillales</taxon>
        <taxon>Paenibacillaceae</taxon>
        <taxon>Paenibacillus</taxon>
    </lineage>
</organism>
<protein>
    <submittedName>
        <fullName evidence="2">DUF3905 domain-containing protein</fullName>
    </submittedName>
</protein>
<dbReference type="RefSeq" id="WP_126014929.1">
    <property type="nucleotide sequence ID" value="NZ_CP034437.1"/>
</dbReference>
<dbReference type="Pfam" id="PF13045">
    <property type="entry name" value="DUF3905"/>
    <property type="match status" value="1"/>
</dbReference>
<evidence type="ECO:0000313" key="2">
    <source>
        <dbReference type="EMBL" id="AZN39897.1"/>
    </source>
</evidence>
<feature type="region of interest" description="Disordered" evidence="1">
    <location>
        <begin position="1"/>
        <end position="27"/>
    </location>
</feature>
<proteinExistence type="predicted"/>
<accession>A0A3S9A278</accession>
<gene>
    <name evidence="2" type="ORF">EJC50_09735</name>
</gene>
<feature type="compositionally biased region" description="Basic and acidic residues" evidence="1">
    <location>
        <begin position="1"/>
        <end position="10"/>
    </location>
</feature>
<name>A0A3S9A278_9BACL</name>
<dbReference type="EMBL" id="CP034437">
    <property type="protein sequence ID" value="AZN39897.1"/>
    <property type="molecule type" value="Genomic_DNA"/>
</dbReference>
<evidence type="ECO:0000313" key="3">
    <source>
        <dbReference type="Proteomes" id="UP000272528"/>
    </source>
</evidence>
<dbReference type="OrthoDB" id="2695269at2"/>
<dbReference type="InterPro" id="IPR024999">
    <property type="entry name" value="DUF3905"/>
</dbReference>
<reference evidence="3" key="1">
    <citation type="submission" date="2018-12" db="EMBL/GenBank/DDBJ databases">
        <title>Genome sequence of Peanibacillus sp.</title>
        <authorList>
            <person name="Subramani G."/>
            <person name="Srinivasan S."/>
            <person name="Kim M.K."/>
        </authorList>
    </citation>
    <scope>NUCLEOTIDE SEQUENCE [LARGE SCALE GENOMIC DNA]</scope>
    <source>
        <strain evidence="3">18JY67-1</strain>
    </source>
</reference>
<dbReference type="Proteomes" id="UP000272528">
    <property type="component" value="Chromosome"/>
</dbReference>